<dbReference type="SUPFAM" id="SSF46894">
    <property type="entry name" value="C-terminal effector domain of the bipartite response regulators"/>
    <property type="match status" value="1"/>
</dbReference>
<comment type="caution">
    <text evidence="5">The sequence shown here is derived from an EMBL/GenBank/DDBJ whole genome shotgun (WGS) entry which is preliminary data.</text>
</comment>
<gene>
    <name evidence="5" type="ORF">VJ786_10975</name>
</gene>
<dbReference type="PANTHER" id="PTHR44688">
    <property type="entry name" value="DNA-BINDING TRANSCRIPTIONAL ACTIVATOR DEVR_DOSR"/>
    <property type="match status" value="1"/>
</dbReference>
<dbReference type="InterPro" id="IPR035965">
    <property type="entry name" value="PAS-like_dom_sf"/>
</dbReference>
<evidence type="ECO:0000313" key="6">
    <source>
        <dbReference type="Proteomes" id="UP001363035"/>
    </source>
</evidence>
<dbReference type="PANTHER" id="PTHR44688:SF16">
    <property type="entry name" value="DNA-BINDING TRANSCRIPTIONAL ACTIVATOR DEVR_DOSR"/>
    <property type="match status" value="1"/>
</dbReference>
<dbReference type="CDD" id="cd06170">
    <property type="entry name" value="LuxR_C_like"/>
    <property type="match status" value="1"/>
</dbReference>
<dbReference type="PROSITE" id="PS50043">
    <property type="entry name" value="HTH_LUXR_2"/>
    <property type="match status" value="1"/>
</dbReference>
<reference evidence="5 6" key="1">
    <citation type="submission" date="2024-01" db="EMBL/GenBank/DDBJ databases">
        <title>Sphingobacterium tenebrionis sp. nov., a novel endophyte isolated from tenebrio molitor intestines.</title>
        <authorList>
            <person name="Zhang C."/>
        </authorList>
    </citation>
    <scope>NUCLEOTIDE SEQUENCE [LARGE SCALE GENOMIC DNA]</scope>
    <source>
        <strain evidence="5 6">PU5-4</strain>
    </source>
</reference>
<dbReference type="InterPro" id="IPR036388">
    <property type="entry name" value="WH-like_DNA-bd_sf"/>
</dbReference>
<dbReference type="SMART" id="SM00421">
    <property type="entry name" value="HTH_LUXR"/>
    <property type="match status" value="1"/>
</dbReference>
<protein>
    <submittedName>
        <fullName evidence="5">Helix-turn-helix transcriptional regulator</fullName>
    </submittedName>
</protein>
<dbReference type="SUPFAM" id="SSF55785">
    <property type="entry name" value="PYP-like sensor domain (PAS domain)"/>
    <property type="match status" value="1"/>
</dbReference>
<dbReference type="RefSeq" id="WP_099365793.1">
    <property type="nucleotide sequence ID" value="NZ_JAYLLN010000026.1"/>
</dbReference>
<evidence type="ECO:0000256" key="1">
    <source>
        <dbReference type="ARBA" id="ARBA00023015"/>
    </source>
</evidence>
<feature type="domain" description="HTH luxR-type" evidence="4">
    <location>
        <begin position="156"/>
        <end position="221"/>
    </location>
</feature>
<keyword evidence="6" id="KW-1185">Reference proteome</keyword>
<dbReference type="InterPro" id="IPR016032">
    <property type="entry name" value="Sig_transdc_resp-reg_C-effctor"/>
</dbReference>
<evidence type="ECO:0000256" key="2">
    <source>
        <dbReference type="ARBA" id="ARBA00023125"/>
    </source>
</evidence>
<accession>A0ABU8I6R8</accession>
<sequence>MRFKELEDALEQLVLQIKSANLSNTSSVRTEEFMDLINSSPYLITIHDVEFYRPIGINDAMRLFYGFQKNWLTGMDYLYYLQTIHTSTYHSLLNSLTFFRKDKPSYLNLDYKLLHHSKEFRLVIGTSKTIIRTENGKPKYAITVAKESSEKGSTSKLDLINQLTSREKEIAQLLIDGVSKKEIAGRLFISTSTVQTHSKTIYKKLKINKISELISLGDTFSFQLMNNNQEESDLHKFDPFDFR</sequence>
<evidence type="ECO:0000313" key="5">
    <source>
        <dbReference type="EMBL" id="MEI5985424.1"/>
    </source>
</evidence>
<keyword evidence="2" id="KW-0238">DNA-binding</keyword>
<dbReference type="PRINTS" id="PR00038">
    <property type="entry name" value="HTHLUXR"/>
</dbReference>
<proteinExistence type="predicted"/>
<organism evidence="5 6">
    <name type="scientific">Sphingobacterium tenebrionis</name>
    <dbReference type="NCBI Taxonomy" id="3111775"/>
    <lineage>
        <taxon>Bacteria</taxon>
        <taxon>Pseudomonadati</taxon>
        <taxon>Bacteroidota</taxon>
        <taxon>Sphingobacteriia</taxon>
        <taxon>Sphingobacteriales</taxon>
        <taxon>Sphingobacteriaceae</taxon>
        <taxon>Sphingobacterium</taxon>
    </lineage>
</organism>
<evidence type="ECO:0000259" key="4">
    <source>
        <dbReference type="PROSITE" id="PS50043"/>
    </source>
</evidence>
<dbReference type="Gene3D" id="1.10.10.10">
    <property type="entry name" value="Winged helix-like DNA-binding domain superfamily/Winged helix DNA-binding domain"/>
    <property type="match status" value="1"/>
</dbReference>
<keyword evidence="3" id="KW-0804">Transcription</keyword>
<dbReference type="Gene3D" id="3.30.450.20">
    <property type="entry name" value="PAS domain"/>
    <property type="match status" value="1"/>
</dbReference>
<keyword evidence="1" id="KW-0805">Transcription regulation</keyword>
<name>A0ABU8I6R8_9SPHI</name>
<dbReference type="Proteomes" id="UP001363035">
    <property type="component" value="Unassembled WGS sequence"/>
</dbReference>
<dbReference type="InterPro" id="IPR000792">
    <property type="entry name" value="Tscrpt_reg_LuxR_C"/>
</dbReference>
<evidence type="ECO:0000256" key="3">
    <source>
        <dbReference type="ARBA" id="ARBA00023163"/>
    </source>
</evidence>
<dbReference type="Pfam" id="PF00196">
    <property type="entry name" value="GerE"/>
    <property type="match status" value="1"/>
</dbReference>
<dbReference type="EMBL" id="JAYLLN010000026">
    <property type="protein sequence ID" value="MEI5985424.1"/>
    <property type="molecule type" value="Genomic_DNA"/>
</dbReference>